<feature type="domain" description="CHAT" evidence="1">
    <location>
        <begin position="949"/>
        <end position="1238"/>
    </location>
</feature>
<dbReference type="Gene3D" id="1.25.40.10">
    <property type="entry name" value="Tetratricopeptide repeat domain"/>
    <property type="match status" value="1"/>
</dbReference>
<dbReference type="InterPro" id="IPR024983">
    <property type="entry name" value="CHAT_dom"/>
</dbReference>
<protein>
    <submittedName>
        <fullName evidence="2">CHAT domain-containing protein</fullName>
    </submittedName>
</protein>
<sequence>MSISQVLNEDLRAVIDGMDEADLRSFAAVLEGDENINSRLTLYSIYHEIGRRTKSDSDLNIVVHIAEKMLWSIPEESETFALLAEETSELLRARFERGLEIDDLIGAIHWVGEANKVTAAESARFTSQLEFISALSDTMNGIPRNTTYEDISLDILPQVIAIDPRVSEEEDTEIKQSNLANPNLSSKQKLVISSSLRNMFYGKFVDAEVENADCLDLAIAAAETALACASRLRVSRMSRSSAQKVARYFLGKMLAIRRETRYEKDLGGLDLAIDHLEKSDGLPRLGLQWMRLDRLSGLFLEKFELTSQLKYLELSVSKGSEAVRLARKGTGQLEDLADQLYKYGMKLLNLSEATQSMDSLDEALVNTEESLGYLKSRGLLWARAKVQCAKVFLRKFDHTGIPTQLDQGIDYCNSVANSGQPEVVSRTVLWHTLSALLRSRYDRFEVKEDILGAVHAGMKAVDILPTEHKHMGIQLHDLSSMLWRKYQRFGDQEDIHKAIACVERAKSITPKGSVYNGVILSTLSGLLTARYEVTKNVADLDDSVAIAEQAVAQTLKGAAGYLAHRNNLARTLYKHASCISVVVTMPSPSDITSEASSSVHNLQSVSASPRTTGSTCEYLTRAIEVLQSVVADTPPGDPSRTIRLFNLGKMLLKRYTYTGDVDDLEAAADACDQCSQCVQGAPSRRLLAAATAADVHLLRGRFANADTLLRRAVSLLRDVSPRILQQDEQQRMLRQFAGLATLAAAVTLQAKEPSEAKIASDEDASVHVDTGAQADAAEDALRLLEDGRGIILGLVLEMRSDVAELRKKHPDLAADFERLRDELNEPDTSQDLDPDPGVVKPPTSLSRRAGLVEAFDDVVRRIRLHEEFRNFLLPPEVEELKSAAKSGRHGDTGAIVVVNVSRIRSDAFIVQADKGVRHIRLPKLELEKIRTWASLIKSRRITAQMMFELLEWLWQVLASPVLACLKAEQQADSDGGSPPLLQRIWWVPTGPLSSLPIHAAGLYKAGGRFVSSSSRACLLGTVVSSYSPSIKALIFTRKNMARGEGTPPVSPAPLLIGMRETPGCTSLYHAEREVEAVRVSLARLAAGGSESQTDAVISGHTTPTVLHEPDKATVLNGLRAGPTIVHFAGHGRSDPTDPLQSALLTRDWQSDLLTIRDLIHLKMHEIEDQRRPMPFLVYLSACSTGSNQADDLLDESLHLMSACQLVGFRHVVGTLWAASDSHCVDVARSVFSRAAAFGSTGSDAEVPLGVRDGINRLRRQGETHEEQEEHEKNLAEANRDGFNVASYASVQSWTGVDPRLWAPYLHIGP</sequence>
<accession>A0A9P9CZY2</accession>
<proteinExistence type="predicted"/>
<dbReference type="EMBL" id="JAGMUV010000048">
    <property type="protein sequence ID" value="KAH7109972.1"/>
    <property type="molecule type" value="Genomic_DNA"/>
</dbReference>
<dbReference type="OrthoDB" id="9991317at2759"/>
<name>A0A9P9CZY2_9HYPO</name>
<comment type="caution">
    <text evidence="2">The sequence shown here is derived from an EMBL/GenBank/DDBJ whole genome shotgun (WGS) entry which is preliminary data.</text>
</comment>
<keyword evidence="3" id="KW-1185">Reference proteome</keyword>
<organism evidence="2 3">
    <name type="scientific">Dactylonectria macrodidyma</name>
    <dbReference type="NCBI Taxonomy" id="307937"/>
    <lineage>
        <taxon>Eukaryota</taxon>
        <taxon>Fungi</taxon>
        <taxon>Dikarya</taxon>
        <taxon>Ascomycota</taxon>
        <taxon>Pezizomycotina</taxon>
        <taxon>Sordariomycetes</taxon>
        <taxon>Hypocreomycetidae</taxon>
        <taxon>Hypocreales</taxon>
        <taxon>Nectriaceae</taxon>
        <taxon>Dactylonectria</taxon>
    </lineage>
</organism>
<dbReference type="Pfam" id="PF12770">
    <property type="entry name" value="CHAT"/>
    <property type="match status" value="1"/>
</dbReference>
<gene>
    <name evidence="2" type="ORF">EDB81DRAFT_954174</name>
</gene>
<dbReference type="Proteomes" id="UP000738349">
    <property type="component" value="Unassembled WGS sequence"/>
</dbReference>
<evidence type="ECO:0000313" key="2">
    <source>
        <dbReference type="EMBL" id="KAH7109972.1"/>
    </source>
</evidence>
<dbReference type="InterPro" id="IPR011990">
    <property type="entry name" value="TPR-like_helical_dom_sf"/>
</dbReference>
<reference evidence="2" key="1">
    <citation type="journal article" date="2021" name="Nat. Commun.">
        <title>Genetic determinants of endophytism in the Arabidopsis root mycobiome.</title>
        <authorList>
            <person name="Mesny F."/>
            <person name="Miyauchi S."/>
            <person name="Thiergart T."/>
            <person name="Pickel B."/>
            <person name="Atanasova L."/>
            <person name="Karlsson M."/>
            <person name="Huettel B."/>
            <person name="Barry K.W."/>
            <person name="Haridas S."/>
            <person name="Chen C."/>
            <person name="Bauer D."/>
            <person name="Andreopoulos W."/>
            <person name="Pangilinan J."/>
            <person name="LaButti K."/>
            <person name="Riley R."/>
            <person name="Lipzen A."/>
            <person name="Clum A."/>
            <person name="Drula E."/>
            <person name="Henrissat B."/>
            <person name="Kohler A."/>
            <person name="Grigoriev I.V."/>
            <person name="Martin F.M."/>
            <person name="Hacquard S."/>
        </authorList>
    </citation>
    <scope>NUCLEOTIDE SEQUENCE</scope>
    <source>
        <strain evidence="2">MPI-CAGE-AT-0147</strain>
    </source>
</reference>
<evidence type="ECO:0000313" key="3">
    <source>
        <dbReference type="Proteomes" id="UP000738349"/>
    </source>
</evidence>
<evidence type="ECO:0000259" key="1">
    <source>
        <dbReference type="Pfam" id="PF12770"/>
    </source>
</evidence>